<dbReference type="AlphaFoldDB" id="A0A1H7AHD0"/>
<evidence type="ECO:0000313" key="2">
    <source>
        <dbReference type="Proteomes" id="UP000199662"/>
    </source>
</evidence>
<dbReference type="EMBL" id="FNZK01000011">
    <property type="protein sequence ID" value="SEJ60435.1"/>
    <property type="molecule type" value="Genomic_DNA"/>
</dbReference>
<evidence type="ECO:0000313" key="1">
    <source>
        <dbReference type="EMBL" id="SEJ60435.1"/>
    </source>
</evidence>
<keyword evidence="2" id="KW-1185">Reference proteome</keyword>
<gene>
    <name evidence="1" type="ORF">SAMN05660742_111139</name>
</gene>
<accession>A0A1H7AHD0</accession>
<organism evidence="1 2">
    <name type="scientific">Propionispira arboris</name>
    <dbReference type="NCBI Taxonomy" id="84035"/>
    <lineage>
        <taxon>Bacteria</taxon>
        <taxon>Bacillati</taxon>
        <taxon>Bacillota</taxon>
        <taxon>Negativicutes</taxon>
        <taxon>Selenomonadales</taxon>
        <taxon>Selenomonadaceae</taxon>
        <taxon>Propionispira</taxon>
    </lineage>
</organism>
<dbReference type="Proteomes" id="UP000199662">
    <property type="component" value="Unassembled WGS sequence"/>
</dbReference>
<proteinExistence type="predicted"/>
<dbReference type="RefSeq" id="WP_091832001.1">
    <property type="nucleotide sequence ID" value="NZ_FNZK01000011.1"/>
</dbReference>
<protein>
    <submittedName>
        <fullName evidence="1">Uncharacterized protein</fullName>
    </submittedName>
</protein>
<name>A0A1H7AHD0_9FIRM</name>
<reference evidence="1 2" key="1">
    <citation type="submission" date="2016-10" db="EMBL/GenBank/DDBJ databases">
        <authorList>
            <person name="de Groot N.N."/>
        </authorList>
    </citation>
    <scope>NUCLEOTIDE SEQUENCE [LARGE SCALE GENOMIC DNA]</scope>
    <source>
        <strain evidence="1 2">DSM 2179</strain>
    </source>
</reference>
<dbReference type="STRING" id="84035.SAMN05660742_111139"/>
<sequence>MKRVTLIQSERWGVFVLPDNLEFDQVTGLYADDCTLSKYNYRVLDDNKSVDIESYHPWKNEVITADVKDVEE</sequence>